<accession>A0A5A8DM24</accession>
<protein>
    <submittedName>
        <fullName evidence="3">Uncharacterized protein</fullName>
    </submittedName>
</protein>
<evidence type="ECO:0000256" key="1">
    <source>
        <dbReference type="SAM" id="MobiDB-lite"/>
    </source>
</evidence>
<evidence type="ECO:0000313" key="2">
    <source>
        <dbReference type="EMBL" id="KAA0152048.1"/>
    </source>
</evidence>
<dbReference type="AlphaFoldDB" id="A0A5A8DM24"/>
<name>A0A5A8DM24_CAFRO</name>
<proteinExistence type="predicted"/>
<organism evidence="3 5">
    <name type="scientific">Cafeteria roenbergensis</name>
    <name type="common">Marine flagellate</name>
    <dbReference type="NCBI Taxonomy" id="33653"/>
    <lineage>
        <taxon>Eukaryota</taxon>
        <taxon>Sar</taxon>
        <taxon>Stramenopiles</taxon>
        <taxon>Bigyra</taxon>
        <taxon>Opalozoa</taxon>
        <taxon>Bicosoecida</taxon>
        <taxon>Cafeteriaceae</taxon>
        <taxon>Cafeteria</taxon>
    </lineage>
</organism>
<gene>
    <name evidence="2" type="ORF">FNF29_04162</name>
    <name evidence="3" type="ORF">FNF31_01504</name>
</gene>
<feature type="compositionally biased region" description="Basic and acidic residues" evidence="1">
    <location>
        <begin position="43"/>
        <end position="54"/>
    </location>
</feature>
<keyword evidence="4" id="KW-1185">Reference proteome</keyword>
<dbReference type="EMBL" id="VLTN01000023">
    <property type="protein sequence ID" value="KAA0152048.1"/>
    <property type="molecule type" value="Genomic_DNA"/>
</dbReference>
<feature type="region of interest" description="Disordered" evidence="1">
    <location>
        <begin position="43"/>
        <end position="70"/>
    </location>
</feature>
<evidence type="ECO:0000313" key="4">
    <source>
        <dbReference type="Proteomes" id="UP000323011"/>
    </source>
</evidence>
<evidence type="ECO:0000313" key="3">
    <source>
        <dbReference type="EMBL" id="KAA0166278.1"/>
    </source>
</evidence>
<dbReference type="Proteomes" id="UP000323011">
    <property type="component" value="Unassembled WGS sequence"/>
</dbReference>
<reference evidence="4 5" key="1">
    <citation type="submission" date="2019-07" db="EMBL/GenBank/DDBJ databases">
        <title>Genomes of Cafeteria roenbergensis.</title>
        <authorList>
            <person name="Fischer M.G."/>
            <person name="Hackl T."/>
            <person name="Roman M."/>
        </authorList>
    </citation>
    <scope>NUCLEOTIDE SEQUENCE [LARGE SCALE GENOMIC DNA]</scope>
    <source>
        <strain evidence="2 4">BVI</strain>
        <strain evidence="3 5">Cflag</strain>
    </source>
</reference>
<dbReference type="Proteomes" id="UP000325113">
    <property type="component" value="Unassembled WGS sequence"/>
</dbReference>
<evidence type="ECO:0000313" key="5">
    <source>
        <dbReference type="Proteomes" id="UP000325113"/>
    </source>
</evidence>
<comment type="caution">
    <text evidence="3">The sequence shown here is derived from an EMBL/GenBank/DDBJ whole genome shotgun (WGS) entry which is preliminary data.</text>
</comment>
<sequence length="70" mass="7403">MFVPMSPLRYPGSEQGAVAIKVPRVAATVPSRFETVVSVGARERDAFGSREPRPLDLPPGQPWGGLGGAK</sequence>
<dbReference type="EMBL" id="VLTM01000009">
    <property type="protein sequence ID" value="KAA0166278.1"/>
    <property type="molecule type" value="Genomic_DNA"/>
</dbReference>